<keyword evidence="3" id="KW-1185">Reference proteome</keyword>
<evidence type="ECO:0000259" key="1">
    <source>
        <dbReference type="Pfam" id="PF00149"/>
    </source>
</evidence>
<dbReference type="PANTHER" id="PTHR46546:SF4">
    <property type="entry name" value="SHEWANELLA-LIKE PROTEIN PHOSPHATASE 1"/>
    <property type="match status" value="1"/>
</dbReference>
<organism evidence="2 3">
    <name type="scientific">Pseudoxanthomonas japonensis</name>
    <dbReference type="NCBI Taxonomy" id="69284"/>
    <lineage>
        <taxon>Bacteria</taxon>
        <taxon>Pseudomonadati</taxon>
        <taxon>Pseudomonadota</taxon>
        <taxon>Gammaproteobacteria</taxon>
        <taxon>Lysobacterales</taxon>
        <taxon>Lysobacteraceae</taxon>
        <taxon>Pseudoxanthomonas</taxon>
    </lineage>
</organism>
<dbReference type="Gene3D" id="3.60.21.10">
    <property type="match status" value="1"/>
</dbReference>
<gene>
    <name evidence="2" type="ORF">CSC78_09540</name>
</gene>
<dbReference type="Pfam" id="PF00149">
    <property type="entry name" value="Metallophos"/>
    <property type="match status" value="1"/>
</dbReference>
<sequence length="400" mass="43852">MATWMKRLALVSALAVAAVIGLVVFGGFRLKDPQGNIAFGWDADARRFQIMEKPMLAAEGPHVFLHDGGYEVLATQQDADAWRLVRTQLPASPLPTLTVQVGNASKTRFQVTLRPASPARSAVHADNPPRLLMLSDIEGEFDRLTSLLRANGVIDDALHWRYGDGHVALVGDFVDRGDDMTAVLWLIYRLQAEADATGGRVHYVLGNHEHLAMSGRKKYWPGGLVAFATALGDDGDERLFSSQSVLGEWLAEQPVIARVGDHLFVHGGISGDVLALDLDIDQINALAQPHLHAEPESLQGDADTLLGRTGLTWYRGMAMPDDAKQRREADPAAHLQRVLARYGVKRLAIGHTLVPDITLEQQGRLLRLDVHHAEQTPQAALYEGDELWRVDAAGGRVRLQ</sequence>
<dbReference type="EMBL" id="PDWW01000011">
    <property type="protein sequence ID" value="KAF1725229.1"/>
    <property type="molecule type" value="Genomic_DNA"/>
</dbReference>
<dbReference type="SUPFAM" id="SSF56300">
    <property type="entry name" value="Metallo-dependent phosphatases"/>
    <property type="match status" value="1"/>
</dbReference>
<dbReference type="PANTHER" id="PTHR46546">
    <property type="entry name" value="SHEWANELLA-LIKE PROTEIN PHOSPHATASE 1"/>
    <property type="match status" value="1"/>
</dbReference>
<protein>
    <recommendedName>
        <fullName evidence="1">Calcineurin-like phosphoesterase domain-containing protein</fullName>
    </recommendedName>
</protein>
<evidence type="ECO:0000313" key="3">
    <source>
        <dbReference type="Proteomes" id="UP000781710"/>
    </source>
</evidence>
<reference evidence="2 3" key="1">
    <citation type="submission" date="2017-10" db="EMBL/GenBank/DDBJ databases">
        <title>Whole genome sequencing of members of genus Pseudoxanthomonas.</title>
        <authorList>
            <person name="Kumar S."/>
            <person name="Bansal K."/>
            <person name="Kaur A."/>
            <person name="Patil P."/>
            <person name="Sharma S."/>
            <person name="Patil P.B."/>
        </authorList>
    </citation>
    <scope>NUCLEOTIDE SEQUENCE [LARGE SCALE GENOMIC DNA]</scope>
    <source>
        <strain evidence="2 3">DSM 17109</strain>
    </source>
</reference>
<feature type="domain" description="Calcineurin-like phosphoesterase" evidence="1">
    <location>
        <begin position="130"/>
        <end position="355"/>
    </location>
</feature>
<dbReference type="InterPro" id="IPR004843">
    <property type="entry name" value="Calcineurin-like_PHP"/>
</dbReference>
<proteinExistence type="predicted"/>
<dbReference type="InterPro" id="IPR029052">
    <property type="entry name" value="Metallo-depent_PP-like"/>
</dbReference>
<dbReference type="RefSeq" id="WP_162337680.1">
    <property type="nucleotide sequence ID" value="NZ_JBHSRQ010000007.1"/>
</dbReference>
<evidence type="ECO:0000313" key="2">
    <source>
        <dbReference type="EMBL" id="KAF1725229.1"/>
    </source>
</evidence>
<dbReference type="Proteomes" id="UP000781710">
    <property type="component" value="Unassembled WGS sequence"/>
</dbReference>
<accession>A0ABQ6ZHB0</accession>
<comment type="caution">
    <text evidence="2">The sequence shown here is derived from an EMBL/GenBank/DDBJ whole genome shotgun (WGS) entry which is preliminary data.</text>
</comment>
<name>A0ABQ6ZHB0_9GAMM</name>